<evidence type="ECO:0000313" key="1">
    <source>
        <dbReference type="EMBL" id="KAG0586659.1"/>
    </source>
</evidence>
<dbReference type="Proteomes" id="UP000822688">
    <property type="component" value="Chromosome 2"/>
</dbReference>
<keyword evidence="2" id="KW-1185">Reference proteome</keyword>
<sequence length="71" mass="7367">MRAPFCLVITPWVPFGMIRSGAHPFGFLGFIAFPLPFTCLDSLAFRFFAAGGVGDVGGGGPNALGEFDGGI</sequence>
<reference evidence="1" key="1">
    <citation type="submission" date="2020-06" db="EMBL/GenBank/DDBJ databases">
        <title>WGS assembly of Ceratodon purpureus strain R40.</title>
        <authorList>
            <person name="Carey S.B."/>
            <person name="Jenkins J."/>
            <person name="Shu S."/>
            <person name="Lovell J.T."/>
            <person name="Sreedasyam A."/>
            <person name="Maumus F."/>
            <person name="Tiley G.P."/>
            <person name="Fernandez-Pozo N."/>
            <person name="Barry K."/>
            <person name="Chen C."/>
            <person name="Wang M."/>
            <person name="Lipzen A."/>
            <person name="Daum C."/>
            <person name="Saski C.A."/>
            <person name="Payton A.C."/>
            <person name="Mcbreen J.C."/>
            <person name="Conrad R.E."/>
            <person name="Kollar L.M."/>
            <person name="Olsson S."/>
            <person name="Huttunen S."/>
            <person name="Landis J.B."/>
            <person name="Wickett N.J."/>
            <person name="Johnson M.G."/>
            <person name="Rensing S.A."/>
            <person name="Grimwood J."/>
            <person name="Schmutz J."/>
            <person name="Mcdaniel S.F."/>
        </authorList>
    </citation>
    <scope>NUCLEOTIDE SEQUENCE</scope>
    <source>
        <strain evidence="1">R40</strain>
    </source>
</reference>
<gene>
    <name evidence="1" type="ORF">KC19_2G106900</name>
</gene>
<dbReference type="AlphaFoldDB" id="A0A8T0IUK5"/>
<evidence type="ECO:0000313" key="2">
    <source>
        <dbReference type="Proteomes" id="UP000822688"/>
    </source>
</evidence>
<organism evidence="1 2">
    <name type="scientific">Ceratodon purpureus</name>
    <name type="common">Fire moss</name>
    <name type="synonym">Dicranum purpureum</name>
    <dbReference type="NCBI Taxonomy" id="3225"/>
    <lineage>
        <taxon>Eukaryota</taxon>
        <taxon>Viridiplantae</taxon>
        <taxon>Streptophyta</taxon>
        <taxon>Embryophyta</taxon>
        <taxon>Bryophyta</taxon>
        <taxon>Bryophytina</taxon>
        <taxon>Bryopsida</taxon>
        <taxon>Dicranidae</taxon>
        <taxon>Pseudoditrichales</taxon>
        <taxon>Ditrichaceae</taxon>
        <taxon>Ceratodon</taxon>
    </lineage>
</organism>
<dbReference type="EMBL" id="CM026422">
    <property type="protein sequence ID" value="KAG0586659.1"/>
    <property type="molecule type" value="Genomic_DNA"/>
</dbReference>
<accession>A0A8T0IUK5</accession>
<comment type="caution">
    <text evidence="1">The sequence shown here is derived from an EMBL/GenBank/DDBJ whole genome shotgun (WGS) entry which is preliminary data.</text>
</comment>
<feature type="non-terminal residue" evidence="1">
    <location>
        <position position="71"/>
    </location>
</feature>
<proteinExistence type="predicted"/>
<protein>
    <submittedName>
        <fullName evidence="1">Uncharacterized protein</fullName>
    </submittedName>
</protein>
<name>A0A8T0IUK5_CERPU</name>